<dbReference type="Pfam" id="PF00144">
    <property type="entry name" value="Beta-lactamase"/>
    <property type="match status" value="1"/>
</dbReference>
<dbReference type="InterPro" id="IPR001466">
    <property type="entry name" value="Beta-lactam-related"/>
</dbReference>
<dbReference type="OrthoDB" id="2247630at2"/>
<feature type="domain" description="Beta-lactamase-related" evidence="2">
    <location>
        <begin position="99"/>
        <end position="382"/>
    </location>
</feature>
<dbReference type="InterPro" id="IPR050789">
    <property type="entry name" value="Diverse_Enzym_Activities"/>
</dbReference>
<protein>
    <submittedName>
        <fullName evidence="3">Serine hydrolase</fullName>
    </submittedName>
</protein>
<dbReference type="EMBL" id="WJXZ01000011">
    <property type="protein sequence ID" value="MRS63184.1"/>
    <property type="molecule type" value="Genomic_DNA"/>
</dbReference>
<dbReference type="PANTHER" id="PTHR43283">
    <property type="entry name" value="BETA-LACTAMASE-RELATED"/>
    <property type="match status" value="1"/>
</dbReference>
<name>A0A7K0EN07_9BACT</name>
<dbReference type="GO" id="GO:0016787">
    <property type="term" value="F:hydrolase activity"/>
    <property type="evidence" value="ECO:0007669"/>
    <property type="project" value="UniProtKB-KW"/>
</dbReference>
<evidence type="ECO:0000313" key="3">
    <source>
        <dbReference type="EMBL" id="MRS63184.1"/>
    </source>
</evidence>
<organism evidence="3 4">
    <name type="scientific">Larkinella terrae</name>
    <dbReference type="NCBI Taxonomy" id="2025311"/>
    <lineage>
        <taxon>Bacteria</taxon>
        <taxon>Pseudomonadati</taxon>
        <taxon>Bacteroidota</taxon>
        <taxon>Cytophagia</taxon>
        <taxon>Cytophagales</taxon>
        <taxon>Spirosomataceae</taxon>
        <taxon>Larkinella</taxon>
    </lineage>
</organism>
<feature type="transmembrane region" description="Helical" evidence="1">
    <location>
        <begin position="15"/>
        <end position="33"/>
    </location>
</feature>
<accession>A0A7K0EN07</accession>
<keyword evidence="1" id="KW-0812">Transmembrane</keyword>
<dbReference type="PANTHER" id="PTHR43283:SF3">
    <property type="entry name" value="BETA-LACTAMASE FAMILY PROTEIN (AFU_ORTHOLOGUE AFUA_5G07500)"/>
    <property type="match status" value="1"/>
</dbReference>
<evidence type="ECO:0000259" key="2">
    <source>
        <dbReference type="Pfam" id="PF00144"/>
    </source>
</evidence>
<keyword evidence="3" id="KW-0378">Hydrolase</keyword>
<dbReference type="InterPro" id="IPR012338">
    <property type="entry name" value="Beta-lactam/transpept-like"/>
</dbReference>
<dbReference type="Gene3D" id="3.40.710.10">
    <property type="entry name" value="DD-peptidase/beta-lactamase superfamily"/>
    <property type="match status" value="1"/>
</dbReference>
<evidence type="ECO:0000313" key="4">
    <source>
        <dbReference type="Proteomes" id="UP000441754"/>
    </source>
</evidence>
<gene>
    <name evidence="3" type="ORF">GJJ30_17925</name>
</gene>
<dbReference type="SUPFAM" id="SSF56601">
    <property type="entry name" value="beta-lactamase/transpeptidase-like"/>
    <property type="match status" value="1"/>
</dbReference>
<keyword evidence="1" id="KW-0472">Membrane</keyword>
<keyword evidence="4" id="KW-1185">Reference proteome</keyword>
<sequence length="401" mass="43798">MKTLSVRIGGVTAESGRFTLIFPLLISAGGFFVSIRPETVSGLLIQSHKPMKIALLILLMLTGFLCCTNSVAPEPSSNSYDFSSVDRFIDNNTAVYQDSIAVLVSQNGKVIYQKEHNLTIDTKRLIASASKWLSGAVILALVDEKKLALSDTVGKFLPLFTRYGKGNITIRQLFSHTAGFPGDSPEKYEYRRDLTLAQAVDSIAVHTQLANPPGTVFRYGSASMHVAGRIAELVSGKSWQVLFNEKIAVPCDLRATYLLVNLRNPLIAGGAWTSARDYLNFLEMIVSKGVFRGNRVLSEQSVSEMLRDQTGGATIQATPYPANPYSKNPVASVRYGIGNWLDVVDASGKVLESSSPGLFGAHPWQDSKNQVAGIIFTRTTTRQSAVTSLKIREMIRNSIEK</sequence>
<keyword evidence="1" id="KW-1133">Transmembrane helix</keyword>
<comment type="caution">
    <text evidence="3">The sequence shown here is derived from an EMBL/GenBank/DDBJ whole genome shotgun (WGS) entry which is preliminary data.</text>
</comment>
<dbReference type="AlphaFoldDB" id="A0A7K0EN07"/>
<evidence type="ECO:0000256" key="1">
    <source>
        <dbReference type="SAM" id="Phobius"/>
    </source>
</evidence>
<proteinExistence type="predicted"/>
<reference evidence="3 4" key="1">
    <citation type="journal article" date="2018" name="Antonie Van Leeuwenhoek">
        <title>Larkinella terrae sp. nov., isolated from soil on Jeju Island, South Korea.</title>
        <authorList>
            <person name="Ten L.N."/>
            <person name="Jeon J."/>
            <person name="Park S.J."/>
            <person name="Park S."/>
            <person name="Lee S.Y."/>
            <person name="Kim M.K."/>
            <person name="Jung H.Y."/>
        </authorList>
    </citation>
    <scope>NUCLEOTIDE SEQUENCE [LARGE SCALE GENOMIC DNA]</scope>
    <source>
        <strain evidence="3 4">KCTC 52001</strain>
    </source>
</reference>
<dbReference type="Proteomes" id="UP000441754">
    <property type="component" value="Unassembled WGS sequence"/>
</dbReference>